<organism evidence="13 14">
    <name type="scientific">Strigamia maritima</name>
    <name type="common">European centipede</name>
    <name type="synonym">Geophilus maritimus</name>
    <dbReference type="NCBI Taxonomy" id="126957"/>
    <lineage>
        <taxon>Eukaryota</taxon>
        <taxon>Metazoa</taxon>
        <taxon>Ecdysozoa</taxon>
        <taxon>Arthropoda</taxon>
        <taxon>Myriapoda</taxon>
        <taxon>Chilopoda</taxon>
        <taxon>Pleurostigmophora</taxon>
        <taxon>Geophilomorpha</taxon>
        <taxon>Linotaeniidae</taxon>
        <taxon>Strigamia</taxon>
    </lineage>
</organism>
<dbReference type="SUPFAM" id="SSF109715">
    <property type="entry name" value="DEK C-terminal domain"/>
    <property type="match status" value="1"/>
</dbReference>
<dbReference type="eggNOG" id="KOG2266">
    <property type="taxonomic scope" value="Eukaryota"/>
</dbReference>
<comment type="function">
    <text evidence="7">Involved in chromatin organization.</text>
</comment>
<feature type="compositionally biased region" description="Basic and acidic residues" evidence="10">
    <location>
        <begin position="243"/>
        <end position="253"/>
    </location>
</feature>
<dbReference type="EMBL" id="JH431967">
    <property type="status" value="NOT_ANNOTATED_CDS"/>
    <property type="molecule type" value="Genomic_DNA"/>
</dbReference>
<dbReference type="InterPro" id="IPR014876">
    <property type="entry name" value="DEK_C"/>
</dbReference>
<comment type="subcellular location">
    <subcellularLocation>
        <location evidence="1">Nucleus</location>
    </subcellularLocation>
</comment>
<dbReference type="HOGENOM" id="CLU_041060_0_1_1"/>
<feature type="compositionally biased region" description="Acidic residues" evidence="10">
    <location>
        <begin position="54"/>
        <end position="68"/>
    </location>
</feature>
<accession>T1J8V0</accession>
<evidence type="ECO:0000256" key="7">
    <source>
        <dbReference type="ARBA" id="ARBA00056057"/>
    </source>
</evidence>
<comment type="subunit">
    <text evidence="8">Found in a mRNA splicing-dependent exon junction complex (EJC) with DEK, RBM8A, RNPS1, SRRM1 and ALYREF/THOC4. Interacts with histones H2A, H2B, H3, H4, acetylated histone H4, non-phosphorylated DAXX and HDAC2. Component of the B-WICH complex, at least composed of SMARCA5/SNF2H, BAZ1B/WSTF, SF3B1, DEK, MYO1C, ERCC6, MYBBP1A and DDX21. Binds DNA.</text>
</comment>
<evidence type="ECO:0000313" key="14">
    <source>
        <dbReference type="Proteomes" id="UP000014500"/>
    </source>
</evidence>
<dbReference type="GO" id="GO:0005634">
    <property type="term" value="C:nucleus"/>
    <property type="evidence" value="ECO:0007669"/>
    <property type="project" value="UniProtKB-SubCell"/>
</dbReference>
<keyword evidence="3" id="KW-0013">ADP-ribosylation</keyword>
<evidence type="ECO:0000256" key="10">
    <source>
        <dbReference type="SAM" id="MobiDB-lite"/>
    </source>
</evidence>
<keyword evidence="6" id="KW-0539">Nucleus</keyword>
<feature type="compositionally biased region" description="Basic and acidic residues" evidence="10">
    <location>
        <begin position="281"/>
        <end position="306"/>
    </location>
</feature>
<dbReference type="STRING" id="126957.T1J8V0"/>
<dbReference type="PANTHER" id="PTHR13468:SF1">
    <property type="entry name" value="PROTEIN DEK"/>
    <property type="match status" value="1"/>
</dbReference>
<dbReference type="AlphaFoldDB" id="T1J8V0"/>
<keyword evidence="2" id="KW-0597">Phosphoprotein</keyword>
<evidence type="ECO:0000259" key="11">
    <source>
        <dbReference type="PROSITE" id="PS50800"/>
    </source>
</evidence>
<feature type="compositionally biased region" description="Basic residues" evidence="10">
    <location>
        <begin position="228"/>
        <end position="242"/>
    </location>
</feature>
<dbReference type="InterPro" id="IPR036361">
    <property type="entry name" value="SAP_dom_sf"/>
</dbReference>
<evidence type="ECO:0000256" key="9">
    <source>
        <dbReference type="ARBA" id="ARBA00074520"/>
    </source>
</evidence>
<dbReference type="GO" id="GO:0042393">
    <property type="term" value="F:histone binding"/>
    <property type="evidence" value="ECO:0007669"/>
    <property type="project" value="TreeGrafter"/>
</dbReference>
<dbReference type="GO" id="GO:0006325">
    <property type="term" value="P:chromatin organization"/>
    <property type="evidence" value="ECO:0007669"/>
    <property type="project" value="UniProtKB-KW"/>
</dbReference>
<keyword evidence="14" id="KW-1185">Reference proteome</keyword>
<feature type="compositionally biased region" description="Low complexity" evidence="10">
    <location>
        <begin position="217"/>
        <end position="227"/>
    </location>
</feature>
<dbReference type="Proteomes" id="UP000014500">
    <property type="component" value="Unassembled WGS sequence"/>
</dbReference>
<evidence type="ECO:0000256" key="8">
    <source>
        <dbReference type="ARBA" id="ARBA00064832"/>
    </source>
</evidence>
<sequence length="387" mass="44297">MSSTTKTQTSEAKKGQDNNNKEELSDSESEIAEKMEKNSKKFVGKSKKIKNDSESEEEEDENEDEDDREELKPGLLDLPLEVTGARERKKVERLALSFHKTSKDKKTEICEGKGTKLGDSPQLEHQLQKMKVEDLKPLHKLLFNRAGAPNEIRKNIRRFNGFAFDKESSEFEKKKNSLDKLTMSILKKMCEVLCLERGGTKDDIVTRVLDYLLKPEQSATKQTQAKKTASKKTKKAKNSRNSKKSEDEMKSESGTEDEENDKNDDDDDDDKNEKMEDDESEKTQDENSVKKDDGNNKETKKVENKPAKKKNKRKHSESSDDEPLVKKGKMPPTDDELKDLIKRILDGANLEEITMKTVCKQVYAKFPEFDLSSRKEFIKSTVRSIIS</sequence>
<feature type="compositionally biased region" description="Acidic residues" evidence="10">
    <location>
        <begin position="254"/>
        <end position="280"/>
    </location>
</feature>
<feature type="region of interest" description="Disordered" evidence="10">
    <location>
        <begin position="1"/>
        <end position="83"/>
    </location>
</feature>
<dbReference type="PhylomeDB" id="T1J8V0"/>
<evidence type="ECO:0000256" key="3">
    <source>
        <dbReference type="ARBA" id="ARBA00022765"/>
    </source>
</evidence>
<reference evidence="13" key="2">
    <citation type="submission" date="2015-02" db="UniProtKB">
        <authorList>
            <consortium name="EnsemblMetazoa"/>
        </authorList>
    </citation>
    <scope>IDENTIFICATION</scope>
</reference>
<dbReference type="EnsemblMetazoa" id="SMAR010140-RA">
    <property type="protein sequence ID" value="SMAR010140-PA"/>
    <property type="gene ID" value="SMAR010140"/>
</dbReference>
<dbReference type="SUPFAM" id="SSF68906">
    <property type="entry name" value="SAP domain"/>
    <property type="match status" value="1"/>
</dbReference>
<evidence type="ECO:0000259" key="12">
    <source>
        <dbReference type="PROSITE" id="PS51998"/>
    </source>
</evidence>
<evidence type="ECO:0000256" key="2">
    <source>
        <dbReference type="ARBA" id="ARBA00022553"/>
    </source>
</evidence>
<evidence type="ECO:0000256" key="5">
    <source>
        <dbReference type="ARBA" id="ARBA00023125"/>
    </source>
</evidence>
<dbReference type="Gene3D" id="1.10.10.60">
    <property type="entry name" value="Homeodomain-like"/>
    <property type="match status" value="1"/>
</dbReference>
<dbReference type="PANTHER" id="PTHR13468">
    <property type="entry name" value="DEK PROTEIN"/>
    <property type="match status" value="1"/>
</dbReference>
<dbReference type="PROSITE" id="PS51998">
    <property type="entry name" value="DEK_C"/>
    <property type="match status" value="1"/>
</dbReference>
<feature type="compositionally biased region" description="Basic and acidic residues" evidence="10">
    <location>
        <begin position="11"/>
        <end position="24"/>
    </location>
</feature>
<protein>
    <recommendedName>
        <fullName evidence="9">Protein DEK</fullName>
    </recommendedName>
</protein>
<dbReference type="GO" id="GO:2000779">
    <property type="term" value="P:regulation of double-strand break repair"/>
    <property type="evidence" value="ECO:0007669"/>
    <property type="project" value="TreeGrafter"/>
</dbReference>
<evidence type="ECO:0000256" key="4">
    <source>
        <dbReference type="ARBA" id="ARBA00022853"/>
    </source>
</evidence>
<keyword evidence="5" id="KW-0238">DNA-binding</keyword>
<dbReference type="InterPro" id="IPR044198">
    <property type="entry name" value="DEK"/>
</dbReference>
<reference evidence="14" key="1">
    <citation type="submission" date="2011-05" db="EMBL/GenBank/DDBJ databases">
        <authorList>
            <person name="Richards S.R."/>
            <person name="Qu J."/>
            <person name="Jiang H."/>
            <person name="Jhangiani S.N."/>
            <person name="Agravi P."/>
            <person name="Goodspeed R."/>
            <person name="Gross S."/>
            <person name="Mandapat C."/>
            <person name="Jackson L."/>
            <person name="Mathew T."/>
            <person name="Pu L."/>
            <person name="Thornton R."/>
            <person name="Saada N."/>
            <person name="Wilczek-Boney K.B."/>
            <person name="Lee S."/>
            <person name="Kovar C."/>
            <person name="Wu Y."/>
            <person name="Scherer S.E."/>
            <person name="Worley K.C."/>
            <person name="Muzny D.M."/>
            <person name="Gibbs R."/>
        </authorList>
    </citation>
    <scope>NUCLEOTIDE SEQUENCE</scope>
    <source>
        <strain evidence="14">Brora</strain>
    </source>
</reference>
<dbReference type="OMA" id="MIKKAPT"/>
<feature type="region of interest" description="Disordered" evidence="10">
    <location>
        <begin position="214"/>
        <end position="335"/>
    </location>
</feature>
<dbReference type="PROSITE" id="PS50800">
    <property type="entry name" value="SAP"/>
    <property type="match status" value="1"/>
</dbReference>
<dbReference type="Pfam" id="PF08766">
    <property type="entry name" value="DEK_C"/>
    <property type="match status" value="1"/>
</dbReference>
<feature type="domain" description="DEK-C" evidence="12">
    <location>
        <begin position="331"/>
        <end position="387"/>
    </location>
</feature>
<feature type="domain" description="SAP" evidence="11">
    <location>
        <begin position="178"/>
        <end position="212"/>
    </location>
</feature>
<evidence type="ECO:0000256" key="6">
    <source>
        <dbReference type="ARBA" id="ARBA00023242"/>
    </source>
</evidence>
<dbReference type="FunFam" id="1.10.10.60:FF:000148">
    <property type="entry name" value="Dek, isoform B"/>
    <property type="match status" value="1"/>
</dbReference>
<dbReference type="GO" id="GO:0003677">
    <property type="term" value="F:DNA binding"/>
    <property type="evidence" value="ECO:0007669"/>
    <property type="project" value="UniProtKB-KW"/>
</dbReference>
<proteinExistence type="predicted"/>
<evidence type="ECO:0000313" key="13">
    <source>
        <dbReference type="EnsemblMetazoa" id="SMAR010140-PA"/>
    </source>
</evidence>
<feature type="compositionally biased region" description="Polar residues" evidence="10">
    <location>
        <begin position="1"/>
        <end position="10"/>
    </location>
</feature>
<dbReference type="InterPro" id="IPR003034">
    <property type="entry name" value="SAP_dom"/>
</dbReference>
<keyword evidence="4" id="KW-0156">Chromatin regulator</keyword>
<name>T1J8V0_STRMM</name>
<evidence type="ECO:0000256" key="1">
    <source>
        <dbReference type="ARBA" id="ARBA00004123"/>
    </source>
</evidence>